<gene>
    <name evidence="1" type="ORF">CEXT_264401</name>
</gene>
<keyword evidence="2" id="KW-1185">Reference proteome</keyword>
<protein>
    <submittedName>
        <fullName evidence="1">Uncharacterized protein</fullName>
    </submittedName>
</protein>
<evidence type="ECO:0000313" key="1">
    <source>
        <dbReference type="EMBL" id="GIY23999.1"/>
    </source>
</evidence>
<dbReference type="EMBL" id="BPLR01008336">
    <property type="protein sequence ID" value="GIY23999.1"/>
    <property type="molecule type" value="Genomic_DNA"/>
</dbReference>
<accession>A0AAV4RS73</accession>
<comment type="caution">
    <text evidence="1">The sequence shown here is derived from an EMBL/GenBank/DDBJ whole genome shotgun (WGS) entry which is preliminary data.</text>
</comment>
<dbReference type="AlphaFoldDB" id="A0AAV4RS73"/>
<name>A0AAV4RS73_CAEEX</name>
<evidence type="ECO:0000313" key="2">
    <source>
        <dbReference type="Proteomes" id="UP001054945"/>
    </source>
</evidence>
<proteinExistence type="predicted"/>
<sequence>MKIKKRLTFGKKLRKWANLEKRDQELSEIRDRTLDRETHRMLLEQKKLIPVFPAGFWIAFSTESKKTDCGLRLQSMNCKWKSSLVEN</sequence>
<reference evidence="1 2" key="1">
    <citation type="submission" date="2021-06" db="EMBL/GenBank/DDBJ databases">
        <title>Caerostris extrusa draft genome.</title>
        <authorList>
            <person name="Kono N."/>
            <person name="Arakawa K."/>
        </authorList>
    </citation>
    <scope>NUCLEOTIDE SEQUENCE [LARGE SCALE GENOMIC DNA]</scope>
</reference>
<organism evidence="1 2">
    <name type="scientific">Caerostris extrusa</name>
    <name type="common">Bark spider</name>
    <name type="synonym">Caerostris bankana</name>
    <dbReference type="NCBI Taxonomy" id="172846"/>
    <lineage>
        <taxon>Eukaryota</taxon>
        <taxon>Metazoa</taxon>
        <taxon>Ecdysozoa</taxon>
        <taxon>Arthropoda</taxon>
        <taxon>Chelicerata</taxon>
        <taxon>Arachnida</taxon>
        <taxon>Araneae</taxon>
        <taxon>Araneomorphae</taxon>
        <taxon>Entelegynae</taxon>
        <taxon>Araneoidea</taxon>
        <taxon>Araneidae</taxon>
        <taxon>Caerostris</taxon>
    </lineage>
</organism>
<dbReference type="Proteomes" id="UP001054945">
    <property type="component" value="Unassembled WGS sequence"/>
</dbReference>